<evidence type="ECO:0000256" key="1">
    <source>
        <dbReference type="SAM" id="MobiDB-lite"/>
    </source>
</evidence>
<evidence type="ECO:0000313" key="3">
    <source>
        <dbReference type="Proteomes" id="UP000823775"/>
    </source>
</evidence>
<protein>
    <recommendedName>
        <fullName evidence="4">Yippee domain-containing protein</fullName>
    </recommendedName>
</protein>
<comment type="caution">
    <text evidence="2">The sequence shown here is derived from an EMBL/GenBank/DDBJ whole genome shotgun (WGS) entry which is preliminary data.</text>
</comment>
<name>A0ABS8RS97_DATST</name>
<feature type="compositionally biased region" description="Polar residues" evidence="1">
    <location>
        <begin position="102"/>
        <end position="116"/>
    </location>
</feature>
<evidence type="ECO:0000313" key="2">
    <source>
        <dbReference type="EMBL" id="MCD7448479.1"/>
    </source>
</evidence>
<feature type="region of interest" description="Disordered" evidence="1">
    <location>
        <begin position="67"/>
        <end position="116"/>
    </location>
</feature>
<sequence length="156" mass="17502">MRRHFGHNPSYDCIHCCKCRTRVALVDDYILTVPAYVPGGLFNRLHKLSFWDDVPLFRLDANVEIDDEHLDANEENDDQDGDANEENDDQDRVSNEQDLGANEQNADQDGVTNETGWNKEIDTEVCTCLSSGTAEHVCVNLLIDMKGAQALKFTAA</sequence>
<accession>A0ABS8RS97</accession>
<dbReference type="Proteomes" id="UP000823775">
    <property type="component" value="Unassembled WGS sequence"/>
</dbReference>
<gene>
    <name evidence="2" type="ORF">HAX54_042613</name>
</gene>
<organism evidence="2 3">
    <name type="scientific">Datura stramonium</name>
    <name type="common">Jimsonweed</name>
    <name type="synonym">Common thornapple</name>
    <dbReference type="NCBI Taxonomy" id="4076"/>
    <lineage>
        <taxon>Eukaryota</taxon>
        <taxon>Viridiplantae</taxon>
        <taxon>Streptophyta</taxon>
        <taxon>Embryophyta</taxon>
        <taxon>Tracheophyta</taxon>
        <taxon>Spermatophyta</taxon>
        <taxon>Magnoliopsida</taxon>
        <taxon>eudicotyledons</taxon>
        <taxon>Gunneridae</taxon>
        <taxon>Pentapetalae</taxon>
        <taxon>asterids</taxon>
        <taxon>lamiids</taxon>
        <taxon>Solanales</taxon>
        <taxon>Solanaceae</taxon>
        <taxon>Solanoideae</taxon>
        <taxon>Datureae</taxon>
        <taxon>Datura</taxon>
    </lineage>
</organism>
<reference evidence="2 3" key="1">
    <citation type="journal article" date="2021" name="BMC Genomics">
        <title>Datura genome reveals duplications of psychoactive alkaloid biosynthetic genes and high mutation rate following tissue culture.</title>
        <authorList>
            <person name="Rajewski A."/>
            <person name="Carter-House D."/>
            <person name="Stajich J."/>
            <person name="Litt A."/>
        </authorList>
    </citation>
    <scope>NUCLEOTIDE SEQUENCE [LARGE SCALE GENOMIC DNA]</scope>
    <source>
        <strain evidence="2">AR-01</strain>
    </source>
</reference>
<keyword evidence="3" id="KW-1185">Reference proteome</keyword>
<dbReference type="EMBL" id="JACEIK010000063">
    <property type="protein sequence ID" value="MCD7448479.1"/>
    <property type="molecule type" value="Genomic_DNA"/>
</dbReference>
<feature type="compositionally biased region" description="Acidic residues" evidence="1">
    <location>
        <begin position="67"/>
        <end position="89"/>
    </location>
</feature>
<evidence type="ECO:0008006" key="4">
    <source>
        <dbReference type="Google" id="ProtNLM"/>
    </source>
</evidence>
<proteinExistence type="predicted"/>